<evidence type="ECO:0000256" key="1">
    <source>
        <dbReference type="SAM" id="SignalP"/>
    </source>
</evidence>
<dbReference type="OrthoDB" id="951410at2"/>
<dbReference type="SMART" id="SM00867">
    <property type="entry name" value="YceI"/>
    <property type="match status" value="1"/>
</dbReference>
<reference evidence="3 4" key="1">
    <citation type="submission" date="2018-08" db="EMBL/GenBank/DDBJ databases">
        <title>Genomic Encyclopedia of Archaeal and Bacterial Type Strains, Phase II (KMG-II): from individual species to whole genera.</title>
        <authorList>
            <person name="Goeker M."/>
        </authorList>
    </citation>
    <scope>NUCLEOTIDE SEQUENCE [LARGE SCALE GENOMIC DNA]</scope>
    <source>
        <strain evidence="3 4">DSM 100880</strain>
    </source>
</reference>
<dbReference type="RefSeq" id="WP_115812592.1">
    <property type="nucleotide sequence ID" value="NZ_QUNI01000004.1"/>
</dbReference>
<dbReference type="PANTHER" id="PTHR34406:SF1">
    <property type="entry name" value="PROTEIN YCEI"/>
    <property type="match status" value="1"/>
</dbReference>
<keyword evidence="1" id="KW-0732">Signal</keyword>
<protein>
    <submittedName>
        <fullName evidence="3">Polyisoprenoid-binding protein YceI</fullName>
    </submittedName>
</protein>
<comment type="caution">
    <text evidence="3">The sequence shown here is derived from an EMBL/GenBank/DDBJ whole genome shotgun (WGS) entry which is preliminary data.</text>
</comment>
<organism evidence="3 4">
    <name type="scientific">Flavobacterium aquicola</name>
    <dbReference type="NCBI Taxonomy" id="1682742"/>
    <lineage>
        <taxon>Bacteria</taxon>
        <taxon>Pseudomonadati</taxon>
        <taxon>Bacteroidota</taxon>
        <taxon>Flavobacteriia</taxon>
        <taxon>Flavobacteriales</taxon>
        <taxon>Flavobacteriaceae</taxon>
        <taxon>Flavobacterium</taxon>
    </lineage>
</organism>
<dbReference type="AlphaFoldDB" id="A0A3E0ENC2"/>
<dbReference type="SUPFAM" id="SSF101874">
    <property type="entry name" value="YceI-like"/>
    <property type="match status" value="1"/>
</dbReference>
<dbReference type="InterPro" id="IPR007372">
    <property type="entry name" value="Lipid/polyisoprenoid-bd_YceI"/>
</dbReference>
<feature type="signal peptide" evidence="1">
    <location>
        <begin position="1"/>
        <end position="22"/>
    </location>
</feature>
<evidence type="ECO:0000259" key="2">
    <source>
        <dbReference type="SMART" id="SM00867"/>
    </source>
</evidence>
<proteinExistence type="predicted"/>
<dbReference type="InterPro" id="IPR036761">
    <property type="entry name" value="TTHA0802/YceI-like_sf"/>
</dbReference>
<evidence type="ECO:0000313" key="3">
    <source>
        <dbReference type="EMBL" id="REG99727.1"/>
    </source>
</evidence>
<accession>A0A3E0ENC2</accession>
<evidence type="ECO:0000313" key="4">
    <source>
        <dbReference type="Proteomes" id="UP000257136"/>
    </source>
</evidence>
<dbReference type="Pfam" id="PF04264">
    <property type="entry name" value="YceI"/>
    <property type="match status" value="1"/>
</dbReference>
<dbReference type="Proteomes" id="UP000257136">
    <property type="component" value="Unassembled WGS sequence"/>
</dbReference>
<sequence length="188" mass="20417">MKNLKTIALAFVVALSTLAVTAQTKKIDIAKSNINWVGKKVTGQHSGTVGFKSGALVFKKNVLTGGTFVVDMNSLTATDLTGEYQGKLNGHLKADDFFGTDKFPTSTLVFKTIASKGNNVYTVTADLTIKGITKPVTFDITVKGNTATTAFNVDRTKYDIKYNSKSFFESIGDKAIYDEFELTVNLNF</sequence>
<dbReference type="Gene3D" id="2.40.128.110">
    <property type="entry name" value="Lipid/polyisoprenoid-binding, YceI-like"/>
    <property type="match status" value="1"/>
</dbReference>
<name>A0A3E0ENC2_9FLAO</name>
<feature type="domain" description="Lipid/polyisoprenoid-binding YceI-like" evidence="2">
    <location>
        <begin position="24"/>
        <end position="187"/>
    </location>
</feature>
<gene>
    <name evidence="3" type="ORF">C8P67_104359</name>
</gene>
<dbReference type="PANTHER" id="PTHR34406">
    <property type="entry name" value="PROTEIN YCEI"/>
    <property type="match status" value="1"/>
</dbReference>
<keyword evidence="4" id="KW-1185">Reference proteome</keyword>
<feature type="chain" id="PRO_5017691169" evidence="1">
    <location>
        <begin position="23"/>
        <end position="188"/>
    </location>
</feature>
<dbReference type="EMBL" id="QUNI01000004">
    <property type="protein sequence ID" value="REG99727.1"/>
    <property type="molecule type" value="Genomic_DNA"/>
</dbReference>